<dbReference type="Proteomes" id="UP001072034">
    <property type="component" value="Unassembled WGS sequence"/>
</dbReference>
<dbReference type="EMBL" id="JAPTMY010000023">
    <property type="protein sequence ID" value="MCZ0858514.1"/>
    <property type="molecule type" value="Genomic_DNA"/>
</dbReference>
<sequence>MTEQTPAHQPASPRQRSLRSAILELEEHVAQRGWDAPARVFALVRTAAALEQDPALAELLDDAALAQARHDPQALTIIEQENLPAAVDLEDLLGRLAWPQTVDGVALAVERLVLPAEAEQEAAAIQDAQERLAFLRAQPDREDVRMVVGVLRTGESWCAVRSRTQDSADRVVSGDTLVPGLVEALASTLE</sequence>
<dbReference type="NCBIfam" id="NF040618">
    <property type="entry name" value="PPA1309_fam"/>
    <property type="match status" value="1"/>
</dbReference>
<gene>
    <name evidence="1" type="ORF">OHJ16_10715</name>
</gene>
<comment type="caution">
    <text evidence="1">The sequence shown here is derived from an EMBL/GenBank/DDBJ whole genome shotgun (WGS) entry which is preliminary data.</text>
</comment>
<organism evidence="1 2">
    <name type="scientific">Actinomyces israelii</name>
    <dbReference type="NCBI Taxonomy" id="1659"/>
    <lineage>
        <taxon>Bacteria</taxon>
        <taxon>Bacillati</taxon>
        <taxon>Actinomycetota</taxon>
        <taxon>Actinomycetes</taxon>
        <taxon>Actinomycetales</taxon>
        <taxon>Actinomycetaceae</taxon>
        <taxon>Actinomyces</taxon>
    </lineage>
</organism>
<name>A0ABT4IAX5_9ACTO</name>
<dbReference type="InterPro" id="IPR047681">
    <property type="entry name" value="PPA1309-like"/>
</dbReference>
<keyword evidence="2" id="KW-1185">Reference proteome</keyword>
<evidence type="ECO:0000313" key="2">
    <source>
        <dbReference type="Proteomes" id="UP001072034"/>
    </source>
</evidence>
<accession>A0ABT4IAX5</accession>
<dbReference type="RefSeq" id="WP_268917883.1">
    <property type="nucleotide sequence ID" value="NZ_JAPTMY010000023.1"/>
</dbReference>
<evidence type="ECO:0000313" key="1">
    <source>
        <dbReference type="EMBL" id="MCZ0858514.1"/>
    </source>
</evidence>
<proteinExistence type="predicted"/>
<reference evidence="1" key="1">
    <citation type="submission" date="2022-10" db="EMBL/GenBank/DDBJ databases">
        <title>Genome sequence of Actinomyces israelii ATCC 10048.</title>
        <authorList>
            <person name="Watt R.M."/>
            <person name="Tong W.M."/>
        </authorList>
    </citation>
    <scope>NUCLEOTIDE SEQUENCE</scope>
    <source>
        <strain evidence="1">ATCC 10048</strain>
    </source>
</reference>
<protein>
    <submittedName>
        <fullName evidence="1">PPA1309 family protein</fullName>
    </submittedName>
</protein>